<dbReference type="Proteomes" id="UP001501126">
    <property type="component" value="Unassembled WGS sequence"/>
</dbReference>
<evidence type="ECO:0000313" key="1">
    <source>
        <dbReference type="EMBL" id="GAA0875412.1"/>
    </source>
</evidence>
<keyword evidence="2" id="KW-1185">Reference proteome</keyword>
<name>A0ABN1MRA2_9FLAO</name>
<dbReference type="EMBL" id="BAAAFH010000011">
    <property type="protein sequence ID" value="GAA0875412.1"/>
    <property type="molecule type" value="Genomic_DNA"/>
</dbReference>
<dbReference type="RefSeq" id="WP_343786865.1">
    <property type="nucleotide sequence ID" value="NZ_BAAAFH010000011.1"/>
</dbReference>
<proteinExistence type="predicted"/>
<organism evidence="1 2">
    <name type="scientific">Wandonia haliotis</name>
    <dbReference type="NCBI Taxonomy" id="574963"/>
    <lineage>
        <taxon>Bacteria</taxon>
        <taxon>Pseudomonadati</taxon>
        <taxon>Bacteroidota</taxon>
        <taxon>Flavobacteriia</taxon>
        <taxon>Flavobacteriales</taxon>
        <taxon>Crocinitomicaceae</taxon>
        <taxon>Wandonia</taxon>
    </lineage>
</organism>
<evidence type="ECO:0000313" key="2">
    <source>
        <dbReference type="Proteomes" id="UP001501126"/>
    </source>
</evidence>
<protein>
    <submittedName>
        <fullName evidence="1">Uncharacterized protein</fullName>
    </submittedName>
</protein>
<comment type="caution">
    <text evidence="1">The sequence shown here is derived from an EMBL/GenBank/DDBJ whole genome shotgun (WGS) entry which is preliminary data.</text>
</comment>
<reference evidence="1 2" key="1">
    <citation type="journal article" date="2019" name="Int. J. Syst. Evol. Microbiol.">
        <title>The Global Catalogue of Microorganisms (GCM) 10K type strain sequencing project: providing services to taxonomists for standard genome sequencing and annotation.</title>
        <authorList>
            <consortium name="The Broad Institute Genomics Platform"/>
            <consortium name="The Broad Institute Genome Sequencing Center for Infectious Disease"/>
            <person name="Wu L."/>
            <person name="Ma J."/>
        </authorList>
    </citation>
    <scope>NUCLEOTIDE SEQUENCE [LARGE SCALE GENOMIC DNA]</scope>
    <source>
        <strain evidence="1 2">JCM 16083</strain>
    </source>
</reference>
<gene>
    <name evidence="1" type="ORF">GCM10009118_18210</name>
</gene>
<sequence length="328" mass="37946">MIQTVFYSIFVVVFTLFPIVGRTQQEEKSRLQNTSVEEVEKKERDKGQDRYKAKMEDAYLNQPVRNAENYWVEYTSSARSDQKVNALQQAYKLAPDDRRIAGEMAGYYIRTQQKNAAAPILSSLVEQNFLTGDQLLYGQDILKAVPLDGILICNGFDDTYAVMQQQVNHQFRTDVKVMSLDWLLIPDYRKSLEGAGYFVPESKSVDALFLSEFVNRNPEYNIGISLSVPVQYTRQFKEKVISGPVVLVTGGVSHSFVMELFDNLELIREKEVDEKTKRWSANYLPYLFAYRKRAQQEGKTDKVKEVEQLIRKISTWIDEAQRIEELLK</sequence>
<accession>A0ABN1MRA2</accession>